<accession>A0A090E234</accession>
<dbReference type="AlphaFoldDB" id="A0A090E234"/>
<evidence type="ECO:0000313" key="7">
    <source>
        <dbReference type="Proteomes" id="UP000045285"/>
    </source>
</evidence>
<dbReference type="Proteomes" id="UP000045285">
    <property type="component" value="Unassembled WGS sequence"/>
</dbReference>
<evidence type="ECO:0000313" key="6">
    <source>
        <dbReference type="EMBL" id="CDX21165.1"/>
    </source>
</evidence>
<dbReference type="EC" id="1.5.3.1" evidence="6"/>
<dbReference type="Gene3D" id="3.50.50.60">
    <property type="entry name" value="FAD/NAD(P)-binding domain"/>
    <property type="match status" value="1"/>
</dbReference>
<feature type="domain" description="GCVT N-terminal" evidence="3">
    <location>
        <begin position="608"/>
        <end position="880"/>
    </location>
</feature>
<evidence type="ECO:0000256" key="2">
    <source>
        <dbReference type="ARBA" id="ARBA00023002"/>
    </source>
</evidence>
<dbReference type="InterPro" id="IPR006277">
    <property type="entry name" value="Sarcosine_oxidase_asu"/>
</dbReference>
<dbReference type="Pfam" id="PF17806">
    <property type="entry name" value="SO_alpha_A3"/>
    <property type="match status" value="1"/>
</dbReference>
<evidence type="ECO:0000259" key="5">
    <source>
        <dbReference type="Pfam" id="PF17806"/>
    </source>
</evidence>
<dbReference type="PIRSF" id="PIRSF037980">
    <property type="entry name" value="SoxA"/>
    <property type="match status" value="1"/>
</dbReference>
<dbReference type="InterPro" id="IPR029043">
    <property type="entry name" value="GcvT/YgfZ_C"/>
</dbReference>
<dbReference type="InterPro" id="IPR027266">
    <property type="entry name" value="TrmE/GcvT-like"/>
</dbReference>
<dbReference type="InterPro" id="IPR036188">
    <property type="entry name" value="FAD/NAD-bd_sf"/>
</dbReference>
<proteinExistence type="inferred from homology"/>
<dbReference type="PRINTS" id="PR00411">
    <property type="entry name" value="PNDRDTASEI"/>
</dbReference>
<evidence type="ECO:0000256" key="1">
    <source>
        <dbReference type="ARBA" id="ARBA00008609"/>
    </source>
</evidence>
<dbReference type="InterPro" id="IPR041117">
    <property type="entry name" value="SoxA_A3"/>
</dbReference>
<evidence type="ECO:0000259" key="4">
    <source>
        <dbReference type="Pfam" id="PF08669"/>
    </source>
</evidence>
<dbReference type="InterPro" id="IPR028896">
    <property type="entry name" value="GcvT/YgfZ/DmdA"/>
</dbReference>
<comment type="similarity">
    <text evidence="1">Belongs to the GcvT family.</text>
</comment>
<dbReference type="GO" id="GO:0008115">
    <property type="term" value="F:sarcosine oxidase activity"/>
    <property type="evidence" value="ECO:0007669"/>
    <property type="project" value="UniProtKB-EC"/>
</dbReference>
<dbReference type="Pfam" id="PF08669">
    <property type="entry name" value="GCV_T_C"/>
    <property type="match status" value="1"/>
</dbReference>
<dbReference type="GO" id="GO:0046653">
    <property type="term" value="P:tetrahydrofolate metabolic process"/>
    <property type="evidence" value="ECO:0007669"/>
    <property type="project" value="InterPro"/>
</dbReference>
<organism evidence="6 7">
    <name type="scientific">Mesorhizobium plurifarium</name>
    <dbReference type="NCBI Taxonomy" id="69974"/>
    <lineage>
        <taxon>Bacteria</taxon>
        <taxon>Pseudomonadati</taxon>
        <taxon>Pseudomonadota</taxon>
        <taxon>Alphaproteobacteria</taxon>
        <taxon>Hyphomicrobiales</taxon>
        <taxon>Phyllobacteriaceae</taxon>
        <taxon>Mesorhizobium</taxon>
    </lineage>
</organism>
<dbReference type="InterPro" id="IPR013977">
    <property type="entry name" value="GcvT_C"/>
</dbReference>
<dbReference type="PANTHER" id="PTHR43757">
    <property type="entry name" value="AMINOMETHYLTRANSFERASE"/>
    <property type="match status" value="1"/>
</dbReference>
<dbReference type="SUPFAM" id="SSF51905">
    <property type="entry name" value="FAD/NAD(P)-binding domain"/>
    <property type="match status" value="1"/>
</dbReference>
<dbReference type="NCBIfam" id="TIGR01372">
    <property type="entry name" value="soxA"/>
    <property type="match status" value="1"/>
</dbReference>
<reference evidence="7" key="1">
    <citation type="submission" date="2014-08" db="EMBL/GenBank/DDBJ databases">
        <authorList>
            <person name="Moulin L."/>
        </authorList>
    </citation>
    <scope>NUCLEOTIDE SEQUENCE [LARGE SCALE GENOMIC DNA]</scope>
</reference>
<gene>
    <name evidence="6" type="primary">soxA</name>
    <name evidence="6" type="ORF">MPL3356_340209</name>
</gene>
<feature type="domain" description="SoxA A3" evidence="5">
    <location>
        <begin position="508"/>
        <end position="591"/>
    </location>
</feature>
<dbReference type="Pfam" id="PF13510">
    <property type="entry name" value="Fer2_4"/>
    <property type="match status" value="1"/>
</dbReference>
<dbReference type="SUPFAM" id="SSF101790">
    <property type="entry name" value="Aminomethyltransferase beta-barrel domain"/>
    <property type="match status" value="1"/>
</dbReference>
<dbReference type="Pfam" id="PF01571">
    <property type="entry name" value="GCV_T"/>
    <property type="match status" value="1"/>
</dbReference>
<dbReference type="InterPro" id="IPR042204">
    <property type="entry name" value="2Fe-2S-bd_N"/>
</dbReference>
<dbReference type="PRINTS" id="PR00368">
    <property type="entry name" value="FADPNR"/>
</dbReference>
<keyword evidence="2 6" id="KW-0560">Oxidoreductase</keyword>
<feature type="domain" description="Aminomethyltransferase C-terminal" evidence="4">
    <location>
        <begin position="901"/>
        <end position="986"/>
    </location>
</feature>
<dbReference type="EMBL" id="CCMZ01000028">
    <property type="protein sequence ID" value="CDX21165.1"/>
    <property type="molecule type" value="Genomic_DNA"/>
</dbReference>
<dbReference type="InterPro" id="IPR041854">
    <property type="entry name" value="BFD-like_2Fe2S-bd_dom_sf"/>
</dbReference>
<dbReference type="InterPro" id="IPR006222">
    <property type="entry name" value="GCVT_N"/>
</dbReference>
<dbReference type="Gene3D" id="3.30.1360.120">
    <property type="entry name" value="Probable tRNA modification gtpase trme, domain 1"/>
    <property type="match status" value="1"/>
</dbReference>
<dbReference type="PANTHER" id="PTHR43757:SF2">
    <property type="entry name" value="AMINOMETHYLTRANSFERASE, MITOCHONDRIAL"/>
    <property type="match status" value="1"/>
</dbReference>
<sequence length="994" mass="107317">MSAVPYRLDSGGLIDRSRRVNFSFDGKTYQGYAGETLASALLANGVRLVGRSFKYHRPRGILSAGPEEPNALVELRSGARREPNTRATVAELFDGLEAMSQNRWPSLAFDLMSINQLVSPALVAGFYYKTFMWPVAFWEKLYEPVIRRAAGLGRAAGAEDPDHYEKAFAFCDVLVIGGGPAGLSAALAAGRSGARVILCDEDFRLGGRLLAEKREIGGKPASEWLAATLAELESLPEVRVMPRISVFGLYDHGVYGAVERVADHLPAPPAHQPRQRSWRIYAKRAILAAGALERPIVFAGNDLPGVMLAGAVRAYVNRYGVLPGREAVLFTAGDDGWTTARDIAAAGGRVVAVVDARWEASPNRQALADKIGARFFVGGVIESAAGGRQLRDVTVRDASGATTTLACDLLAVSNGWNPTLHLTSHQNGKPQWDEALQCFVPGNLPEGMSVAGSAAGHFTLTQALEDGAALGFEAVKSVGLKPSGAEPFQSTDPEAAGVTPVWRVAGAKGKAFVDYQNDVTDKDVEIAAREGFRPVEHLKRYTTLGMATDQGKTSNLSGLAIMAEQTGKTIPQTGTTTFRPPYTPVAIGALSGHHRGREFRPVRLAPTHEASRDMGAIFVESGQWLRAQYYPKPGESDWLVTVNREVMAVRSSVGICDVSTLGKIDIQGADAAEFLERAYINGWKALPVGKARYGLMLREDGFVMDDGTTSRLGDNHFLMTTTTANAGRVMQHLEFCHQVLWPDLDVRMVSVSEQWAQVAVAGPRARDTLRGVVDAEHDLSNEAFPYLAAQEITVGGRIPARLFRISFSGELAYELAVPADYGDAMMRALMRAGEAFGITPYGTEALGVMRIEKGHVAGNELNGQTTARDLGLGKMMSTKKDYIGRIMAQRQALVAPDRPAFVGFKPVDPTQRLRAGAHFLSVGKAATMENDEGHMTSVAYSPHVKHWMGLGLIKNGKARIGERVRAYDPVRNGDVLVEICSPVFVDPEGVRLHG</sequence>
<name>A0A090E234_MESPL</name>
<dbReference type="Pfam" id="PF12831">
    <property type="entry name" value="FAD_oxidored"/>
    <property type="match status" value="1"/>
</dbReference>
<evidence type="ECO:0000259" key="3">
    <source>
        <dbReference type="Pfam" id="PF01571"/>
    </source>
</evidence>
<dbReference type="SUPFAM" id="SSF103025">
    <property type="entry name" value="Folate-binding domain"/>
    <property type="match status" value="1"/>
</dbReference>
<dbReference type="Gene3D" id="1.10.10.1100">
    <property type="entry name" value="BFD-like [2Fe-2S]-binding domain"/>
    <property type="match status" value="1"/>
</dbReference>
<dbReference type="Gene3D" id="3.10.20.440">
    <property type="entry name" value="2Fe-2S iron-sulphur cluster binding domain, sarcosine oxidase, alpha subunit, N-terminal domain"/>
    <property type="match status" value="1"/>
</dbReference>
<protein>
    <submittedName>
        <fullName evidence="6">Sarcosine oxidase subunit alpha</fullName>
        <ecNumber evidence="6">1.5.3.1</ecNumber>
    </submittedName>
</protein>
<keyword evidence="7" id="KW-1185">Reference proteome</keyword>